<dbReference type="STRING" id="1581680.BN1209_0958"/>
<feature type="transmembrane region" description="Helical" evidence="5">
    <location>
        <begin position="369"/>
        <end position="391"/>
    </location>
</feature>
<feature type="transmembrane region" description="Helical" evidence="5">
    <location>
        <begin position="278"/>
        <end position="301"/>
    </location>
</feature>
<keyword evidence="3 5" id="KW-1133">Transmembrane helix</keyword>
<dbReference type="EMBL" id="LN794158">
    <property type="protein sequence ID" value="CEN56001.1"/>
    <property type="molecule type" value="Genomic_DNA"/>
</dbReference>
<comment type="subcellular location">
    <subcellularLocation>
        <location evidence="1">Membrane</location>
        <topology evidence="1">Multi-pass membrane protein</topology>
    </subcellularLocation>
</comment>
<organism evidence="6 7">
    <name type="scientific">Candidatus Methylopumilus turicensis</name>
    <dbReference type="NCBI Taxonomy" id="1581680"/>
    <lineage>
        <taxon>Bacteria</taxon>
        <taxon>Pseudomonadati</taxon>
        <taxon>Pseudomonadota</taxon>
        <taxon>Betaproteobacteria</taxon>
        <taxon>Nitrosomonadales</taxon>
        <taxon>Methylophilaceae</taxon>
        <taxon>Candidatus Methylopumilus</taxon>
    </lineage>
</organism>
<feature type="transmembrane region" description="Helical" evidence="5">
    <location>
        <begin position="99"/>
        <end position="118"/>
    </location>
</feature>
<name>A0A0B7IZR1_9PROT</name>
<keyword evidence="7" id="KW-1185">Reference proteome</keyword>
<feature type="transmembrane region" description="Helical" evidence="5">
    <location>
        <begin position="199"/>
        <end position="217"/>
    </location>
</feature>
<feature type="transmembrane region" description="Helical" evidence="5">
    <location>
        <begin position="313"/>
        <end position="332"/>
    </location>
</feature>
<reference evidence="7" key="1">
    <citation type="submission" date="2014-12" db="EMBL/GenBank/DDBJ databases">
        <authorList>
            <person name="Salcher M.M."/>
        </authorList>
    </citation>
    <scope>NUCLEOTIDE SEQUENCE [LARGE SCALE GENOMIC DNA]</scope>
    <source>
        <strain evidence="7">MMS-10A-171</strain>
    </source>
</reference>
<dbReference type="PANTHER" id="PTHR43424">
    <property type="entry name" value="LOCUS PUTATIVE PROTEIN 1-RELATED"/>
    <property type="match status" value="1"/>
</dbReference>
<dbReference type="OrthoDB" id="88014at2"/>
<keyword evidence="4 5" id="KW-0472">Membrane</keyword>
<feature type="transmembrane region" description="Helical" evidence="5">
    <location>
        <begin position="237"/>
        <end position="257"/>
    </location>
</feature>
<dbReference type="PANTHER" id="PTHR43424:SF1">
    <property type="entry name" value="LOCUS PUTATIVE PROTEIN 1-RELATED"/>
    <property type="match status" value="1"/>
</dbReference>
<dbReference type="HOGENOM" id="CLU_022017_6_3_4"/>
<dbReference type="Proteomes" id="UP000056322">
    <property type="component" value="Chromosome 1"/>
</dbReference>
<keyword evidence="2 5" id="KW-0812">Transmembrane</keyword>
<evidence type="ECO:0000313" key="7">
    <source>
        <dbReference type="Proteomes" id="UP000056322"/>
    </source>
</evidence>
<feature type="transmembrane region" description="Helical" evidence="5">
    <location>
        <begin position="344"/>
        <end position="363"/>
    </location>
</feature>
<dbReference type="InterPro" id="IPR002797">
    <property type="entry name" value="Polysacc_synth"/>
</dbReference>
<protein>
    <submittedName>
        <fullName evidence="6">Putative polysaccharide biosynthesis protein</fullName>
    </submittedName>
</protein>
<evidence type="ECO:0000256" key="1">
    <source>
        <dbReference type="ARBA" id="ARBA00004141"/>
    </source>
</evidence>
<dbReference type="InterPro" id="IPR052556">
    <property type="entry name" value="PolySynth_Transporter"/>
</dbReference>
<dbReference type="AlphaFoldDB" id="A0A0B7IZR1"/>
<dbReference type="GO" id="GO:0016020">
    <property type="term" value="C:membrane"/>
    <property type="evidence" value="ECO:0007669"/>
    <property type="project" value="UniProtKB-SubCell"/>
</dbReference>
<dbReference type="KEGG" id="mbac:BN1209_0958"/>
<evidence type="ECO:0000256" key="3">
    <source>
        <dbReference type="ARBA" id="ARBA00022989"/>
    </source>
</evidence>
<evidence type="ECO:0000256" key="2">
    <source>
        <dbReference type="ARBA" id="ARBA00022692"/>
    </source>
</evidence>
<feature type="transmembrane region" description="Helical" evidence="5">
    <location>
        <begin position="70"/>
        <end position="93"/>
    </location>
</feature>
<dbReference type="CDD" id="cd13128">
    <property type="entry name" value="MATE_Wzx_like"/>
    <property type="match status" value="1"/>
</dbReference>
<dbReference type="Pfam" id="PF01943">
    <property type="entry name" value="Polysacc_synt"/>
    <property type="match status" value="1"/>
</dbReference>
<gene>
    <name evidence="6" type="ORF">BN1209_0958</name>
</gene>
<accession>A0A0B7IZR1</accession>
<evidence type="ECO:0000256" key="4">
    <source>
        <dbReference type="ARBA" id="ARBA00023136"/>
    </source>
</evidence>
<feature type="transmembrane region" description="Helical" evidence="5">
    <location>
        <begin position="7"/>
        <end position="24"/>
    </location>
</feature>
<feature type="transmembrane region" description="Helical" evidence="5">
    <location>
        <begin position="156"/>
        <end position="178"/>
    </location>
</feature>
<feature type="transmembrane region" description="Helical" evidence="5">
    <location>
        <begin position="30"/>
        <end position="49"/>
    </location>
</feature>
<evidence type="ECO:0000256" key="5">
    <source>
        <dbReference type="SAM" id="Phobius"/>
    </source>
</evidence>
<sequence>MFGEQILRMVAGLLVGVWVARYLGPEQFGLFNYAIAFASLFGSIAKLGLDSIVVRDLVQEPTLLKAYMGTAFWLKLVGAFLMLAILALATLFTSNDSTTNLYVFIIASGIIFQSFEVVDFYFQSQVLSKFVSICKITQLMISSLIKLYLILTGADLFWFVLVSLVDQVSLAISLYLAYRYQKLGGFFRHFDFTLAKKMIKDSWPLMLSGLAIMIYFRTDQIMIHEMLGARSVGIYSAAIRLTEVWYFVPVIIANSLLPSLINAKKAGENGYYIRLQKLYALMIWIAIGIACVMTFLSHWIILTLYGEAYKDAVSVLMISIWNGVFVFFGCAWSQWMLIENRTRMISFFQINTLFFNVILNLILIPRFGIYGAAIATLIASSIGHTMLPLFIKSQRIALKMFLNSLNPIGMFKENNVFYKK</sequence>
<proteinExistence type="predicted"/>
<evidence type="ECO:0000313" key="6">
    <source>
        <dbReference type="EMBL" id="CEN56001.1"/>
    </source>
</evidence>